<proteinExistence type="predicted"/>
<evidence type="ECO:0000313" key="1">
    <source>
        <dbReference type="EMBL" id="AFR67621.1"/>
    </source>
</evidence>
<dbReference type="AlphaFoldDB" id="J9UIW0"/>
<protein>
    <submittedName>
        <fullName evidence="1">Uncharacterized protein</fullName>
    </submittedName>
</protein>
<keyword evidence="2" id="KW-1185">Reference proteome</keyword>
<gene>
    <name evidence="1" type="ordered locus">Pcar_3472</name>
</gene>
<accession>J9UIW0</accession>
<dbReference type="Proteomes" id="UP000002534">
    <property type="component" value="Chromosome"/>
</dbReference>
<name>J9UIW0_SYNC1</name>
<evidence type="ECO:0000313" key="2">
    <source>
        <dbReference type="Proteomes" id="UP000002534"/>
    </source>
</evidence>
<reference evidence="2" key="1">
    <citation type="submission" date="2005-10" db="EMBL/GenBank/DDBJ databases">
        <title>Complete sequence of Pelobacter carbinolicus DSM 2380.</title>
        <authorList>
            <person name="Copeland A."/>
            <person name="Lucas S."/>
            <person name="Lapidus A."/>
            <person name="Barry K."/>
            <person name="Detter J.C."/>
            <person name="Glavina T."/>
            <person name="Hammon N."/>
            <person name="Israni S."/>
            <person name="Pitluck S."/>
            <person name="Chertkov O."/>
            <person name="Schmutz J."/>
            <person name="Larimer F."/>
            <person name="Land M."/>
            <person name="Kyrpides N."/>
            <person name="Ivanova N."/>
            <person name="Richardson P."/>
        </authorList>
    </citation>
    <scope>NUCLEOTIDE SEQUENCE [LARGE SCALE GENOMIC DNA]</scope>
    <source>
        <strain evidence="2">DSM 2380 / NBRC 103641 / GraBd1</strain>
    </source>
</reference>
<dbReference type="HOGENOM" id="CLU_3120892_0_0_7"/>
<dbReference type="STRING" id="338963.Pcar_3472"/>
<reference evidence="1 2" key="2">
    <citation type="journal article" date="2012" name="BMC Genomics">
        <title>The genome of Pelobacter carbinolicus reveals surprising metabolic capabilities and physiological features.</title>
        <authorList>
            <person name="Aklujkar M."/>
            <person name="Haveman S.A."/>
            <person name="Didonato R.Jr."/>
            <person name="Chertkov O."/>
            <person name="Han C.S."/>
            <person name="Land M.L."/>
            <person name="Brown P."/>
            <person name="Lovley D.R."/>
        </authorList>
    </citation>
    <scope>NUCLEOTIDE SEQUENCE [LARGE SCALE GENOMIC DNA]</scope>
    <source>
        <strain evidence="2">DSM 2380 / NBRC 103641 / GraBd1</strain>
    </source>
</reference>
<dbReference type="KEGG" id="pca:Pcar_3472"/>
<organism evidence="1 2">
    <name type="scientific">Syntrophotalea carbinolica (strain DSM 2380 / NBRC 103641 / GraBd1)</name>
    <name type="common">Pelobacter carbinolicus</name>
    <dbReference type="NCBI Taxonomy" id="338963"/>
    <lineage>
        <taxon>Bacteria</taxon>
        <taxon>Pseudomonadati</taxon>
        <taxon>Thermodesulfobacteriota</taxon>
        <taxon>Desulfuromonadia</taxon>
        <taxon>Desulfuromonadales</taxon>
        <taxon>Syntrophotaleaceae</taxon>
        <taxon>Syntrophotalea</taxon>
    </lineage>
</organism>
<dbReference type="EMBL" id="CP000142">
    <property type="protein sequence ID" value="AFR67621.1"/>
    <property type="molecule type" value="Genomic_DNA"/>
</dbReference>
<sequence length="50" mass="6330">MVVNLHVKQRLQDGWRMLERHWHARRTEGRLQRLQRQVRRLEQRCLSLQK</sequence>